<evidence type="ECO:0000313" key="13">
    <source>
        <dbReference type="Proteomes" id="UP001179361"/>
    </source>
</evidence>
<keyword evidence="5" id="KW-1003">Cell membrane</keyword>
<feature type="transmembrane region" description="Helical" evidence="10">
    <location>
        <begin position="93"/>
        <end position="115"/>
    </location>
</feature>
<feature type="transmembrane region" description="Helical" evidence="10">
    <location>
        <begin position="63"/>
        <end position="81"/>
    </location>
</feature>
<dbReference type="Proteomes" id="UP001179361">
    <property type="component" value="Unassembled WGS sequence"/>
</dbReference>
<evidence type="ECO:0000256" key="5">
    <source>
        <dbReference type="ARBA" id="ARBA00022475"/>
    </source>
</evidence>
<evidence type="ECO:0000256" key="7">
    <source>
        <dbReference type="ARBA" id="ARBA00022970"/>
    </source>
</evidence>
<evidence type="ECO:0000256" key="8">
    <source>
        <dbReference type="ARBA" id="ARBA00022989"/>
    </source>
</evidence>
<dbReference type="InterPro" id="IPR035906">
    <property type="entry name" value="MetI-like_sf"/>
</dbReference>
<reference evidence="12" key="1">
    <citation type="submission" date="2021-11" db="EMBL/GenBank/DDBJ databases">
        <title>The complete genome of Massilia sp sp. G4R7.</title>
        <authorList>
            <person name="Liu L."/>
            <person name="Yue J."/>
            <person name="Yuan J."/>
            <person name="Yang F."/>
            <person name="Li L."/>
        </authorList>
    </citation>
    <scope>NUCLEOTIDE SEQUENCE</scope>
    <source>
        <strain evidence="12">G4R7</strain>
    </source>
</reference>
<accession>A0ABS8Q4P3</accession>
<comment type="subcellular location">
    <subcellularLocation>
        <location evidence="2">Cell inner membrane</location>
        <topology evidence="2">Multi-pass membrane protein</topology>
    </subcellularLocation>
    <subcellularLocation>
        <location evidence="10">Cell membrane</location>
        <topology evidence="10">Multi-pass membrane protein</topology>
    </subcellularLocation>
</comment>
<dbReference type="Pfam" id="PF00528">
    <property type="entry name" value="BPD_transp_1"/>
    <property type="match status" value="1"/>
</dbReference>
<evidence type="ECO:0000313" key="12">
    <source>
        <dbReference type="EMBL" id="MCD2516716.1"/>
    </source>
</evidence>
<sequence>MRYDAFTAHDLLLLLQGLGVSVALFAATTFIGLLIGLAWALLRYYRVPVLAQIAALVAELLKNSPVLVQLFLVFFGLPVLLQTDLSPVEAALITLSGNTAAFVYVIAVSAIESVGREQVETARVFGLTRWQTLRRVVAPQAAAFGFGPLTGLLVNQLQVTSLISVIGVVDLTKVGAILNLRTLKPFIVWTVIGLLYYLMARLVAGVCARREARLRAHSQWKGV</sequence>
<evidence type="ECO:0000256" key="10">
    <source>
        <dbReference type="RuleBase" id="RU363032"/>
    </source>
</evidence>
<dbReference type="EMBL" id="JAJNOC010000002">
    <property type="protein sequence ID" value="MCD2516716.1"/>
    <property type="molecule type" value="Genomic_DNA"/>
</dbReference>
<evidence type="ECO:0000259" key="11">
    <source>
        <dbReference type="PROSITE" id="PS50928"/>
    </source>
</evidence>
<keyword evidence="7" id="KW-0029">Amino-acid transport</keyword>
<dbReference type="RefSeq" id="WP_231058019.1">
    <property type="nucleotide sequence ID" value="NZ_JAJNOC010000002.1"/>
</dbReference>
<keyword evidence="8 10" id="KW-1133">Transmembrane helix</keyword>
<evidence type="ECO:0000256" key="1">
    <source>
        <dbReference type="ARBA" id="ARBA00003159"/>
    </source>
</evidence>
<dbReference type="Gene3D" id="1.10.3720.10">
    <property type="entry name" value="MetI-like"/>
    <property type="match status" value="1"/>
</dbReference>
<name>A0ABS8Q4P3_9BURK</name>
<evidence type="ECO:0000256" key="2">
    <source>
        <dbReference type="ARBA" id="ARBA00004429"/>
    </source>
</evidence>
<protein>
    <submittedName>
        <fullName evidence="12">Amino acid ABC transporter permease</fullName>
    </submittedName>
</protein>
<dbReference type="InterPro" id="IPR010065">
    <property type="entry name" value="AA_ABC_transptr_permease_3TM"/>
</dbReference>
<feature type="transmembrane region" description="Helical" evidence="10">
    <location>
        <begin position="20"/>
        <end position="42"/>
    </location>
</feature>
<evidence type="ECO:0000256" key="6">
    <source>
        <dbReference type="ARBA" id="ARBA00022692"/>
    </source>
</evidence>
<keyword evidence="9 10" id="KW-0472">Membrane</keyword>
<comment type="similarity">
    <text evidence="3">Belongs to the binding-protein-dependent transport system permease family. HisMQ subfamily.</text>
</comment>
<feature type="transmembrane region" description="Helical" evidence="10">
    <location>
        <begin position="186"/>
        <end position="208"/>
    </location>
</feature>
<dbReference type="CDD" id="cd06261">
    <property type="entry name" value="TM_PBP2"/>
    <property type="match status" value="1"/>
</dbReference>
<gene>
    <name evidence="12" type="ORF">LQ564_10395</name>
</gene>
<evidence type="ECO:0000256" key="9">
    <source>
        <dbReference type="ARBA" id="ARBA00023136"/>
    </source>
</evidence>
<dbReference type="PANTHER" id="PTHR30614:SF20">
    <property type="entry name" value="GLUTAMINE TRANSPORT SYSTEM PERMEASE PROTEIN GLNP"/>
    <property type="match status" value="1"/>
</dbReference>
<proteinExistence type="inferred from homology"/>
<evidence type="ECO:0000256" key="4">
    <source>
        <dbReference type="ARBA" id="ARBA00022448"/>
    </source>
</evidence>
<keyword evidence="4 10" id="KW-0813">Transport</keyword>
<organism evidence="12 13">
    <name type="scientific">Massilia phyllostachyos</name>
    <dbReference type="NCBI Taxonomy" id="2898585"/>
    <lineage>
        <taxon>Bacteria</taxon>
        <taxon>Pseudomonadati</taxon>
        <taxon>Pseudomonadota</taxon>
        <taxon>Betaproteobacteria</taxon>
        <taxon>Burkholderiales</taxon>
        <taxon>Oxalobacteraceae</taxon>
        <taxon>Telluria group</taxon>
        <taxon>Massilia</taxon>
    </lineage>
</organism>
<dbReference type="InterPro" id="IPR043429">
    <property type="entry name" value="ArtM/GltK/GlnP/TcyL/YhdX-like"/>
</dbReference>
<dbReference type="SUPFAM" id="SSF161098">
    <property type="entry name" value="MetI-like"/>
    <property type="match status" value="1"/>
</dbReference>
<dbReference type="NCBIfam" id="TIGR01726">
    <property type="entry name" value="HEQRo_perm_3TM"/>
    <property type="match status" value="1"/>
</dbReference>
<dbReference type="PROSITE" id="PS50928">
    <property type="entry name" value="ABC_TM1"/>
    <property type="match status" value="1"/>
</dbReference>
<dbReference type="PANTHER" id="PTHR30614">
    <property type="entry name" value="MEMBRANE COMPONENT OF AMINO ACID ABC TRANSPORTER"/>
    <property type="match status" value="1"/>
</dbReference>
<evidence type="ECO:0000256" key="3">
    <source>
        <dbReference type="ARBA" id="ARBA00010072"/>
    </source>
</evidence>
<keyword evidence="13" id="KW-1185">Reference proteome</keyword>
<dbReference type="InterPro" id="IPR000515">
    <property type="entry name" value="MetI-like"/>
</dbReference>
<keyword evidence="6 10" id="KW-0812">Transmembrane</keyword>
<comment type="caution">
    <text evidence="12">The sequence shown here is derived from an EMBL/GenBank/DDBJ whole genome shotgun (WGS) entry which is preliminary data.</text>
</comment>
<comment type="function">
    <text evidence="1">Part of the binding-protein-dependent transport system for glutamine; probably responsible for the translocation of the substrate across the membrane.</text>
</comment>
<feature type="domain" description="ABC transmembrane type-1" evidence="11">
    <location>
        <begin position="18"/>
        <end position="207"/>
    </location>
</feature>